<dbReference type="Gene3D" id="2.60.120.380">
    <property type="match status" value="1"/>
</dbReference>
<gene>
    <name evidence="2" type="ORF">J6595_19570</name>
</gene>
<organism evidence="2 3">
    <name type="scientific">Jiella mangrovi</name>
    <dbReference type="NCBI Taxonomy" id="2821407"/>
    <lineage>
        <taxon>Bacteria</taxon>
        <taxon>Pseudomonadati</taxon>
        <taxon>Pseudomonadota</taxon>
        <taxon>Alphaproteobacteria</taxon>
        <taxon>Hyphomicrobiales</taxon>
        <taxon>Aurantimonadaceae</taxon>
        <taxon>Jiella</taxon>
    </lineage>
</organism>
<comment type="caution">
    <text evidence="2">The sequence shown here is derived from an EMBL/GenBank/DDBJ whole genome shotgun (WGS) entry which is preliminary data.</text>
</comment>
<feature type="signal peptide" evidence="1">
    <location>
        <begin position="1"/>
        <end position="28"/>
    </location>
</feature>
<dbReference type="RefSeq" id="WP_209596898.1">
    <property type="nucleotide sequence ID" value="NZ_JAGJCF010000020.1"/>
</dbReference>
<keyword evidence="1" id="KW-0732">Signal</keyword>
<dbReference type="EMBL" id="JAGJCF010000020">
    <property type="protein sequence ID" value="MBP0617788.1"/>
    <property type="molecule type" value="Genomic_DNA"/>
</dbReference>
<evidence type="ECO:0008006" key="4">
    <source>
        <dbReference type="Google" id="ProtNLM"/>
    </source>
</evidence>
<reference evidence="2 3" key="1">
    <citation type="submission" date="2021-04" db="EMBL/GenBank/DDBJ databases">
        <title>Whole genome sequence of Jiella sp. KSK16Y-1.</title>
        <authorList>
            <person name="Tuo L."/>
        </authorList>
    </citation>
    <scope>NUCLEOTIDE SEQUENCE [LARGE SCALE GENOMIC DNA]</scope>
    <source>
        <strain evidence="2 3">KSK16Y-1</strain>
    </source>
</reference>
<feature type="chain" id="PRO_5047487216" description="DNA breaking-rejoining protein" evidence="1">
    <location>
        <begin position="29"/>
        <end position="142"/>
    </location>
</feature>
<evidence type="ECO:0000256" key="1">
    <source>
        <dbReference type="SAM" id="SignalP"/>
    </source>
</evidence>
<keyword evidence="3" id="KW-1185">Reference proteome</keyword>
<evidence type="ECO:0000313" key="3">
    <source>
        <dbReference type="Proteomes" id="UP000678276"/>
    </source>
</evidence>
<evidence type="ECO:0000313" key="2">
    <source>
        <dbReference type="EMBL" id="MBP0617788.1"/>
    </source>
</evidence>
<sequence>MMLSGKTVRRFCRLFVVCFLLVGSNALAQSRNRVSFSAGSDNASVSGRVIGKQYRDYILGARRGQAMAVSVIVDAGNGDGTAYFNVLPPGSSNEAIFNGSLDGSDASVSVLRDGNYTVGVYLMGNDADAGNSVEYRLLVTNM</sequence>
<protein>
    <recommendedName>
        <fullName evidence="4">DNA breaking-rejoining protein</fullName>
    </recommendedName>
</protein>
<dbReference type="Proteomes" id="UP000678276">
    <property type="component" value="Unassembled WGS sequence"/>
</dbReference>
<name>A0ABS4BM36_9HYPH</name>
<accession>A0ABS4BM36</accession>
<proteinExistence type="predicted"/>